<organism evidence="1">
    <name type="scientific">Siphoviridae sp. ctiMP24</name>
    <dbReference type="NCBI Taxonomy" id="2825621"/>
    <lineage>
        <taxon>Viruses</taxon>
        <taxon>Duplodnaviria</taxon>
        <taxon>Heunggongvirae</taxon>
        <taxon>Uroviricota</taxon>
        <taxon>Caudoviricetes</taxon>
    </lineage>
</organism>
<name>A0A8S5NYW6_9CAUD</name>
<reference evidence="1" key="1">
    <citation type="journal article" date="2021" name="Proc. Natl. Acad. Sci. U.S.A.">
        <title>A Catalog of Tens of Thousands of Viruses from Human Metagenomes Reveals Hidden Associations with Chronic Diseases.</title>
        <authorList>
            <person name="Tisza M.J."/>
            <person name="Buck C.B."/>
        </authorList>
    </citation>
    <scope>NUCLEOTIDE SEQUENCE</scope>
    <source>
        <strain evidence="1">CtiMP24</strain>
    </source>
</reference>
<evidence type="ECO:0000313" key="1">
    <source>
        <dbReference type="EMBL" id="DAD99997.1"/>
    </source>
</evidence>
<protein>
    <submittedName>
        <fullName evidence="1">Head Tail Connector Protein</fullName>
    </submittedName>
</protein>
<sequence length="129" mass="13989">MKYLTYDEYVAMGGTLDASAFAANAPEAQAHIDRHTFRRVRDMTVVPDSVKACMFALVDVLKSASTTRTGAAVASESNDGVSISYVTSSPTESDERLTAQIEKTIRLWLSGEVDDNGTPLLWRGVDNAL</sequence>
<dbReference type="EMBL" id="BK015297">
    <property type="protein sequence ID" value="DAD99997.1"/>
    <property type="molecule type" value="Genomic_DNA"/>
</dbReference>
<proteinExistence type="predicted"/>
<accession>A0A8S5NYW6</accession>